<sequence length="128" mass="13740">MQDFILYLAFYGLIVVIVILAQVLVAAQQVGLSTLAGNREDLVLTGLAGRMERAANNSLLALALVAPAVLMTHLSDAADNLADQLMLTFLLARIAYVALYALGIVWFRTAAWVTAFVCTALLYVGLVL</sequence>
<evidence type="ECO:0000313" key="7">
    <source>
        <dbReference type="Proteomes" id="UP000051298"/>
    </source>
</evidence>
<evidence type="ECO:0000256" key="3">
    <source>
        <dbReference type="ARBA" id="ARBA00022989"/>
    </source>
</evidence>
<dbReference type="SUPFAM" id="SSF161084">
    <property type="entry name" value="MAPEG domain-like"/>
    <property type="match status" value="1"/>
</dbReference>
<dbReference type="STRING" id="266809.PM03_16725"/>
<dbReference type="Gene3D" id="1.20.120.550">
    <property type="entry name" value="Membrane associated eicosanoid/glutathione metabolism-like domain"/>
    <property type="match status" value="1"/>
</dbReference>
<dbReference type="GO" id="GO:0016020">
    <property type="term" value="C:membrane"/>
    <property type="evidence" value="ECO:0007669"/>
    <property type="project" value="UniProtKB-SubCell"/>
</dbReference>
<evidence type="ECO:0000256" key="1">
    <source>
        <dbReference type="ARBA" id="ARBA00004370"/>
    </source>
</evidence>
<protein>
    <submittedName>
        <fullName evidence="6">MAPEG family protein</fullName>
    </submittedName>
</protein>
<reference evidence="6 7" key="1">
    <citation type="submission" date="2015-09" db="EMBL/GenBank/DDBJ databases">
        <authorList>
            <consortium name="Swine Surveillance"/>
        </authorList>
    </citation>
    <scope>NUCLEOTIDE SEQUENCE [LARGE SCALE GENOMIC DNA]</scope>
    <source>
        <strain evidence="6 7">CECT 5294</strain>
    </source>
</reference>
<organism evidence="6 7">
    <name type="scientific">Thalassobacter stenotrophicus</name>
    <dbReference type="NCBI Taxonomy" id="266809"/>
    <lineage>
        <taxon>Bacteria</taxon>
        <taxon>Pseudomonadati</taxon>
        <taxon>Pseudomonadota</taxon>
        <taxon>Alphaproteobacteria</taxon>
        <taxon>Rhodobacterales</taxon>
        <taxon>Roseobacteraceae</taxon>
        <taxon>Thalassobacter</taxon>
    </lineage>
</organism>
<dbReference type="PANTHER" id="PTHR35371:SF1">
    <property type="entry name" value="BLR7753 PROTEIN"/>
    <property type="match status" value="1"/>
</dbReference>
<dbReference type="InterPro" id="IPR023352">
    <property type="entry name" value="MAPEG-like_dom_sf"/>
</dbReference>
<keyword evidence="3 5" id="KW-1133">Transmembrane helix</keyword>
<dbReference type="RefSeq" id="WP_058123073.1">
    <property type="nucleotide sequence ID" value="NZ_CYRX01000017.1"/>
</dbReference>
<dbReference type="InterPro" id="IPR001129">
    <property type="entry name" value="Membr-assoc_MAPEG"/>
</dbReference>
<feature type="transmembrane region" description="Helical" evidence="5">
    <location>
        <begin position="6"/>
        <end position="27"/>
    </location>
</feature>
<gene>
    <name evidence="6" type="ORF">THS5294_01289</name>
</gene>
<comment type="subcellular location">
    <subcellularLocation>
        <location evidence="1">Membrane</location>
    </subcellularLocation>
</comment>
<dbReference type="AlphaFoldDB" id="A0A0P1EYC0"/>
<feature type="transmembrane region" description="Helical" evidence="5">
    <location>
        <begin position="84"/>
        <end position="102"/>
    </location>
</feature>
<evidence type="ECO:0000256" key="5">
    <source>
        <dbReference type="SAM" id="Phobius"/>
    </source>
</evidence>
<dbReference type="Pfam" id="PF01124">
    <property type="entry name" value="MAPEG"/>
    <property type="match status" value="1"/>
</dbReference>
<accession>A0A0P1EYC0</accession>
<dbReference type="EMBL" id="CYRX01000017">
    <property type="protein sequence ID" value="CUH60000.1"/>
    <property type="molecule type" value="Genomic_DNA"/>
</dbReference>
<dbReference type="Proteomes" id="UP000051298">
    <property type="component" value="Unassembled WGS sequence"/>
</dbReference>
<evidence type="ECO:0000256" key="4">
    <source>
        <dbReference type="ARBA" id="ARBA00023136"/>
    </source>
</evidence>
<name>A0A0P1EYC0_9RHOB</name>
<evidence type="ECO:0000313" key="6">
    <source>
        <dbReference type="EMBL" id="CUH60000.1"/>
    </source>
</evidence>
<keyword evidence="2 5" id="KW-0812">Transmembrane</keyword>
<evidence type="ECO:0000256" key="2">
    <source>
        <dbReference type="ARBA" id="ARBA00022692"/>
    </source>
</evidence>
<feature type="transmembrane region" description="Helical" evidence="5">
    <location>
        <begin position="59"/>
        <end position="78"/>
    </location>
</feature>
<dbReference type="PANTHER" id="PTHR35371">
    <property type="entry name" value="INNER MEMBRANE PROTEIN"/>
    <property type="match status" value="1"/>
</dbReference>
<feature type="transmembrane region" description="Helical" evidence="5">
    <location>
        <begin position="109"/>
        <end position="126"/>
    </location>
</feature>
<keyword evidence="4 5" id="KW-0472">Membrane</keyword>
<proteinExistence type="predicted"/>